<dbReference type="EC" id="3.5.-.-" evidence="9"/>
<dbReference type="InterPro" id="IPR036264">
    <property type="entry name" value="Bact_exopeptidase_dim_dom"/>
</dbReference>
<organism evidence="9 10">
    <name type="scientific">Gluconacetobacter dulcium</name>
    <dbReference type="NCBI Taxonomy" id="2729096"/>
    <lineage>
        <taxon>Bacteria</taxon>
        <taxon>Pseudomonadati</taxon>
        <taxon>Pseudomonadota</taxon>
        <taxon>Alphaproteobacteria</taxon>
        <taxon>Acetobacterales</taxon>
        <taxon>Acetobacteraceae</taxon>
        <taxon>Gluconacetobacter</taxon>
    </lineage>
</organism>
<comment type="cofactor">
    <cofactor evidence="1">
        <name>Mn(2+)</name>
        <dbReference type="ChEBI" id="CHEBI:29035"/>
    </cofactor>
</comment>
<evidence type="ECO:0000313" key="9">
    <source>
        <dbReference type="EMBL" id="MBB2197120.1"/>
    </source>
</evidence>
<accession>A0A7W4JYL2</accession>
<dbReference type="Pfam" id="PF07687">
    <property type="entry name" value="M20_dimer"/>
    <property type="match status" value="1"/>
</dbReference>
<dbReference type="GO" id="GO:0046872">
    <property type="term" value="F:metal ion binding"/>
    <property type="evidence" value="ECO:0007669"/>
    <property type="project" value="UniProtKB-KW"/>
</dbReference>
<dbReference type="EMBL" id="JABEQP010000003">
    <property type="protein sequence ID" value="MBB2197120.1"/>
    <property type="molecule type" value="Genomic_DNA"/>
</dbReference>
<protein>
    <submittedName>
        <fullName evidence="9">Hydantoinase/carbamoylase family amidase</fullName>
        <ecNumber evidence="9">3.5.-.-</ecNumber>
    </submittedName>
</protein>
<dbReference type="SUPFAM" id="SSF53187">
    <property type="entry name" value="Zn-dependent exopeptidases"/>
    <property type="match status" value="1"/>
</dbReference>
<gene>
    <name evidence="9" type="ORF">HLH44_06525</name>
</gene>
<dbReference type="InterPro" id="IPR010158">
    <property type="entry name" value="Amidase_Cbmase"/>
</dbReference>
<feature type="binding site" evidence="7">
    <location>
        <position position="392"/>
    </location>
    <ligand>
        <name>Zn(2+)</name>
        <dbReference type="ChEBI" id="CHEBI:29105"/>
        <label>2</label>
    </ligand>
</feature>
<keyword evidence="4 7" id="KW-0479">Metal-binding</keyword>
<dbReference type="InterPro" id="IPR002933">
    <property type="entry name" value="Peptidase_M20"/>
</dbReference>
<dbReference type="RefSeq" id="WP_183008588.1">
    <property type="nucleotide sequence ID" value="NZ_JABEQP010000003.1"/>
</dbReference>
<feature type="binding site" evidence="7">
    <location>
        <position position="129"/>
    </location>
    <ligand>
        <name>Zn(2+)</name>
        <dbReference type="ChEBI" id="CHEBI:29105"/>
        <label>2</label>
    </ligand>
</feature>
<evidence type="ECO:0000256" key="1">
    <source>
        <dbReference type="ARBA" id="ARBA00001936"/>
    </source>
</evidence>
<comment type="subunit">
    <text evidence="3">Homodimer.</text>
</comment>
<keyword evidence="6" id="KW-0464">Manganese</keyword>
<keyword evidence="5 9" id="KW-0378">Hydrolase</keyword>
<evidence type="ECO:0000256" key="7">
    <source>
        <dbReference type="PIRSR" id="PIRSR001235-1"/>
    </source>
</evidence>
<evidence type="ECO:0000259" key="8">
    <source>
        <dbReference type="Pfam" id="PF07687"/>
    </source>
</evidence>
<dbReference type="AlphaFoldDB" id="A0A7W4JYL2"/>
<evidence type="ECO:0000256" key="3">
    <source>
        <dbReference type="ARBA" id="ARBA00011738"/>
    </source>
</evidence>
<name>A0A7W4JYL2_9PROT</name>
<comment type="caution">
    <text evidence="9">The sequence shown here is derived from an EMBL/GenBank/DDBJ whole genome shotgun (WGS) entry which is preliminary data.</text>
</comment>
<evidence type="ECO:0000256" key="2">
    <source>
        <dbReference type="ARBA" id="ARBA00006153"/>
    </source>
</evidence>
<proteinExistence type="inferred from homology"/>
<evidence type="ECO:0000256" key="4">
    <source>
        <dbReference type="ARBA" id="ARBA00022723"/>
    </source>
</evidence>
<dbReference type="PANTHER" id="PTHR32494">
    <property type="entry name" value="ALLANTOATE DEIMINASE-RELATED"/>
    <property type="match status" value="1"/>
</dbReference>
<comment type="similarity">
    <text evidence="2">Belongs to the peptidase M20 family.</text>
</comment>
<dbReference type="Gene3D" id="3.40.630.10">
    <property type="entry name" value="Zn peptidases"/>
    <property type="match status" value="1"/>
</dbReference>
<dbReference type="Proteomes" id="UP000530320">
    <property type="component" value="Unassembled WGS sequence"/>
</dbReference>
<dbReference type="Gene3D" id="3.30.70.360">
    <property type="match status" value="1"/>
</dbReference>
<reference evidence="9 10" key="1">
    <citation type="submission" date="2020-04" db="EMBL/GenBank/DDBJ databases">
        <title>Description of novel Gluconacetobacter.</title>
        <authorList>
            <person name="Sombolestani A."/>
        </authorList>
    </citation>
    <scope>NUCLEOTIDE SEQUENCE [LARGE SCALE GENOMIC DNA]</scope>
    <source>
        <strain evidence="9 10">LMG 22058</strain>
    </source>
</reference>
<dbReference type="NCBIfam" id="TIGR01879">
    <property type="entry name" value="hydantase"/>
    <property type="match status" value="1"/>
</dbReference>
<feature type="binding site" evidence="7">
    <location>
        <position position="94"/>
    </location>
    <ligand>
        <name>Zn(2+)</name>
        <dbReference type="ChEBI" id="CHEBI:29105"/>
        <label>1</label>
    </ligand>
</feature>
<evidence type="ECO:0000256" key="6">
    <source>
        <dbReference type="ARBA" id="ARBA00023211"/>
    </source>
</evidence>
<dbReference type="PANTHER" id="PTHR32494:SF19">
    <property type="entry name" value="ALLANTOATE DEIMINASE-RELATED"/>
    <property type="match status" value="1"/>
</dbReference>
<comment type="cofactor">
    <cofactor evidence="7">
        <name>Zn(2+)</name>
        <dbReference type="ChEBI" id="CHEBI:29105"/>
    </cofactor>
    <text evidence="7">Binds 2 Zn(2+) ions per subunit.</text>
</comment>
<dbReference type="GO" id="GO:0016813">
    <property type="term" value="F:hydrolase activity, acting on carbon-nitrogen (but not peptide) bonds, in linear amidines"/>
    <property type="evidence" value="ECO:0007669"/>
    <property type="project" value="InterPro"/>
</dbReference>
<dbReference type="InterPro" id="IPR011650">
    <property type="entry name" value="Peptidase_M20_dimer"/>
</dbReference>
<sequence>MDTGLRHGCELARDAFDRLHAIGNDGRGITRPSYSAAEDQAHALVERIASEHGLLVRRDWAGNLYVTLPGRDRNLPAVMTGSHLDSVPCGGNFDGAAGVLAAVAVLTGWTRTGFVPDRDVTLIVTRAEESAWFPVSYIGSKAAFGLLTDADLAARRVDDDESLAEHIRAAGGNPDRKDGPGLLNPAQIDSFVELHIEQGPVLEGTNLPVGLVTGICGSVRYRSIVITGRAAHSGATPRAFRSDAAIAAARLMVALDDLWGHLDATGEVMTLTFGVCRTDASANFSAVAGQVEMSLDMRSRDIALLQRVENDVRRIAAEIADRHGVAVDLGARTSSMPAVMDPALLGQTEELAKSAGLPFCQLPSGAGHDAATFAGQGVPALMIFVRNANGSHNPDESMDFADFAVATGLLEKLLRLRSEGRRA</sequence>
<feature type="binding site" evidence="7">
    <location>
        <position position="94"/>
    </location>
    <ligand>
        <name>Zn(2+)</name>
        <dbReference type="ChEBI" id="CHEBI:29105"/>
        <label>2</label>
    </ligand>
</feature>
<dbReference type="PIRSF" id="PIRSF001235">
    <property type="entry name" value="Amidase_carbamoylase"/>
    <property type="match status" value="1"/>
</dbReference>
<evidence type="ECO:0000256" key="5">
    <source>
        <dbReference type="ARBA" id="ARBA00022801"/>
    </source>
</evidence>
<feature type="binding site" evidence="7">
    <location>
        <position position="83"/>
    </location>
    <ligand>
        <name>Zn(2+)</name>
        <dbReference type="ChEBI" id="CHEBI:29105"/>
        <label>1</label>
    </ligand>
</feature>
<dbReference type="NCBIfam" id="NF009527">
    <property type="entry name" value="PRK12891.1"/>
    <property type="match status" value="1"/>
</dbReference>
<dbReference type="SUPFAM" id="SSF55031">
    <property type="entry name" value="Bacterial exopeptidase dimerisation domain"/>
    <property type="match status" value="1"/>
</dbReference>
<keyword evidence="7" id="KW-0862">Zinc</keyword>
<evidence type="ECO:0000313" key="10">
    <source>
        <dbReference type="Proteomes" id="UP000530320"/>
    </source>
</evidence>
<feature type="binding site" evidence="7">
    <location>
        <position position="195"/>
    </location>
    <ligand>
        <name>Zn(2+)</name>
        <dbReference type="ChEBI" id="CHEBI:29105"/>
        <label>1</label>
    </ligand>
</feature>
<dbReference type="Pfam" id="PF01546">
    <property type="entry name" value="Peptidase_M20"/>
    <property type="match status" value="1"/>
</dbReference>
<feature type="domain" description="Peptidase M20 dimerisation" evidence="8">
    <location>
        <begin position="214"/>
        <end position="321"/>
    </location>
</feature>